<dbReference type="Proteomes" id="UP000232323">
    <property type="component" value="Unassembled WGS sequence"/>
</dbReference>
<gene>
    <name evidence="4" type="ORF">CEUSTIGMA_g11987.t1</name>
</gene>
<dbReference type="CDD" id="cd00030">
    <property type="entry name" value="C2"/>
    <property type="match status" value="1"/>
</dbReference>
<proteinExistence type="predicted"/>
<dbReference type="InterPro" id="IPR000008">
    <property type="entry name" value="C2_dom"/>
</dbReference>
<dbReference type="EMBL" id="BEGY01000128">
    <property type="protein sequence ID" value="GAX84566.1"/>
    <property type="molecule type" value="Genomic_DNA"/>
</dbReference>
<sequence length="376" mass="40952">MSGGKLCCSVIEARNVLAADTTSELSFYVKLRLGHNEVKTDTCFKNITPKFLKDVRLSVPVPEFAVLRVELLQLGTRGDLVVGSAEIRVLSLINKGTVVQWLDLHAFNQSIGAQLCCVLRYLSAEANRPMTPSYAIVTREAREKAVIVAAAGEHVQAPPVARSLFSDETHSPHRATSSPNTPAATNPAPSSNTLETKTIPEDISPNLHYIDSKQLLISSTAPEQGAPSSSTSQASLHYASSCSLSDYHLSAVAVYPQHNILSKSHSPDGTTTLARGKFITKEPSRSHTSSTSLAQSSVLLGLEYQQKPDKGVNRHHRRIPLPLAVASGALLGALLYMLKRQARLQKAGQDDLCLLSSCFNKENYEQYRNRIRALEK</sequence>
<protein>
    <recommendedName>
        <fullName evidence="3">C2 domain-containing protein</fullName>
    </recommendedName>
</protein>
<feature type="transmembrane region" description="Helical" evidence="2">
    <location>
        <begin position="319"/>
        <end position="338"/>
    </location>
</feature>
<keyword evidence="2" id="KW-1133">Transmembrane helix</keyword>
<accession>A0A250XNH4</accession>
<dbReference type="OrthoDB" id="73919at2759"/>
<evidence type="ECO:0000256" key="1">
    <source>
        <dbReference type="SAM" id="MobiDB-lite"/>
    </source>
</evidence>
<feature type="region of interest" description="Disordered" evidence="1">
    <location>
        <begin position="166"/>
        <end position="203"/>
    </location>
</feature>
<dbReference type="PROSITE" id="PS50004">
    <property type="entry name" value="C2"/>
    <property type="match status" value="1"/>
</dbReference>
<dbReference type="Gene3D" id="2.60.40.150">
    <property type="entry name" value="C2 domain"/>
    <property type="match status" value="1"/>
</dbReference>
<evidence type="ECO:0000313" key="4">
    <source>
        <dbReference type="EMBL" id="GAX84566.1"/>
    </source>
</evidence>
<feature type="compositionally biased region" description="Low complexity" evidence="1">
    <location>
        <begin position="175"/>
        <end position="193"/>
    </location>
</feature>
<dbReference type="STRING" id="1157962.A0A250XNH4"/>
<keyword evidence="5" id="KW-1185">Reference proteome</keyword>
<dbReference type="InterPro" id="IPR035892">
    <property type="entry name" value="C2_domain_sf"/>
</dbReference>
<dbReference type="SUPFAM" id="SSF49562">
    <property type="entry name" value="C2 domain (Calcium/lipid-binding domain, CaLB)"/>
    <property type="match status" value="1"/>
</dbReference>
<evidence type="ECO:0000313" key="5">
    <source>
        <dbReference type="Proteomes" id="UP000232323"/>
    </source>
</evidence>
<keyword evidence="2" id="KW-0472">Membrane</keyword>
<feature type="domain" description="C2" evidence="3">
    <location>
        <begin position="1"/>
        <end position="102"/>
    </location>
</feature>
<dbReference type="Pfam" id="PF00168">
    <property type="entry name" value="C2"/>
    <property type="match status" value="1"/>
</dbReference>
<dbReference type="SMART" id="SM00239">
    <property type="entry name" value="C2"/>
    <property type="match status" value="1"/>
</dbReference>
<comment type="caution">
    <text evidence="4">The sequence shown here is derived from an EMBL/GenBank/DDBJ whole genome shotgun (WGS) entry which is preliminary data.</text>
</comment>
<evidence type="ECO:0000256" key="2">
    <source>
        <dbReference type="SAM" id="Phobius"/>
    </source>
</evidence>
<evidence type="ECO:0000259" key="3">
    <source>
        <dbReference type="PROSITE" id="PS50004"/>
    </source>
</evidence>
<organism evidence="4 5">
    <name type="scientific">Chlamydomonas eustigma</name>
    <dbReference type="NCBI Taxonomy" id="1157962"/>
    <lineage>
        <taxon>Eukaryota</taxon>
        <taxon>Viridiplantae</taxon>
        <taxon>Chlorophyta</taxon>
        <taxon>core chlorophytes</taxon>
        <taxon>Chlorophyceae</taxon>
        <taxon>CS clade</taxon>
        <taxon>Chlamydomonadales</taxon>
        <taxon>Chlamydomonadaceae</taxon>
        <taxon>Chlamydomonas</taxon>
    </lineage>
</organism>
<name>A0A250XNH4_9CHLO</name>
<reference evidence="4 5" key="1">
    <citation type="submission" date="2017-08" db="EMBL/GenBank/DDBJ databases">
        <title>Acidophilic green algal genome provides insights into adaptation to an acidic environment.</title>
        <authorList>
            <person name="Hirooka S."/>
            <person name="Hirose Y."/>
            <person name="Kanesaki Y."/>
            <person name="Higuchi S."/>
            <person name="Fujiwara T."/>
            <person name="Onuma R."/>
            <person name="Era A."/>
            <person name="Ohbayashi R."/>
            <person name="Uzuka A."/>
            <person name="Nozaki H."/>
            <person name="Yoshikawa H."/>
            <person name="Miyagishima S.Y."/>
        </authorList>
    </citation>
    <scope>NUCLEOTIDE SEQUENCE [LARGE SCALE GENOMIC DNA]</scope>
    <source>
        <strain evidence="4 5">NIES-2499</strain>
    </source>
</reference>
<dbReference type="AlphaFoldDB" id="A0A250XNH4"/>
<keyword evidence="2" id="KW-0812">Transmembrane</keyword>